<keyword evidence="2" id="KW-1185">Reference proteome</keyword>
<organism evidence="1 2">
    <name type="scientific">Pedobacter ginsengiterrae</name>
    <dbReference type="NCBI Taxonomy" id="871696"/>
    <lineage>
        <taxon>Bacteria</taxon>
        <taxon>Pseudomonadati</taxon>
        <taxon>Bacteroidota</taxon>
        <taxon>Sphingobacteriia</taxon>
        <taxon>Sphingobacteriales</taxon>
        <taxon>Sphingobacteriaceae</taxon>
        <taxon>Pedobacter</taxon>
    </lineage>
</organism>
<name>A0ABP7QL53_9SPHI</name>
<dbReference type="Proteomes" id="UP001501081">
    <property type="component" value="Unassembled WGS sequence"/>
</dbReference>
<dbReference type="InterPro" id="IPR029044">
    <property type="entry name" value="Nucleotide-diphossugar_trans"/>
</dbReference>
<protein>
    <recommendedName>
        <fullName evidence="3">Glycosyl transferase</fullName>
    </recommendedName>
</protein>
<dbReference type="RefSeq" id="WP_344769698.1">
    <property type="nucleotide sequence ID" value="NZ_BAABAK010000020.1"/>
</dbReference>
<dbReference type="SUPFAM" id="SSF53448">
    <property type="entry name" value="Nucleotide-diphospho-sugar transferases"/>
    <property type="match status" value="1"/>
</dbReference>
<dbReference type="Gene3D" id="3.90.550.10">
    <property type="entry name" value="Spore Coat Polysaccharide Biosynthesis Protein SpsA, Chain A"/>
    <property type="match status" value="1"/>
</dbReference>
<reference evidence="2" key="1">
    <citation type="journal article" date="2019" name="Int. J. Syst. Evol. Microbiol.">
        <title>The Global Catalogue of Microorganisms (GCM) 10K type strain sequencing project: providing services to taxonomists for standard genome sequencing and annotation.</title>
        <authorList>
            <consortium name="The Broad Institute Genomics Platform"/>
            <consortium name="The Broad Institute Genome Sequencing Center for Infectious Disease"/>
            <person name="Wu L."/>
            <person name="Ma J."/>
        </authorList>
    </citation>
    <scope>NUCLEOTIDE SEQUENCE [LARGE SCALE GENOMIC DNA]</scope>
    <source>
        <strain evidence="2">JCM 17338</strain>
    </source>
</reference>
<evidence type="ECO:0008006" key="3">
    <source>
        <dbReference type="Google" id="ProtNLM"/>
    </source>
</evidence>
<proteinExistence type="predicted"/>
<evidence type="ECO:0000313" key="2">
    <source>
        <dbReference type="Proteomes" id="UP001501081"/>
    </source>
</evidence>
<dbReference type="EMBL" id="BAABAK010000020">
    <property type="protein sequence ID" value="GAA3983030.1"/>
    <property type="molecule type" value="Genomic_DNA"/>
</dbReference>
<accession>A0ABP7QL53</accession>
<comment type="caution">
    <text evidence="1">The sequence shown here is derived from an EMBL/GenBank/DDBJ whole genome shotgun (WGS) entry which is preliminary data.</text>
</comment>
<evidence type="ECO:0000313" key="1">
    <source>
        <dbReference type="EMBL" id="GAA3983030.1"/>
    </source>
</evidence>
<sequence length="329" mass="38407">MKVIYTTCTYNHIARAFSLAESVGKFHPECKFIICLIGEISSEEIMTARGDQDKRYEILKASDLKISFLPEMYLKYSTLELNAALKPYFAYHIFNTWNDVSDIVFFDSDILLYDQINVIYEKLVTHSIILTPHSLSSVESGYSFDDRNFLSSGVFNIGFFAVKRDENAFAFLDWWMKKLRNECFIDVKNGMFAEQLCLNLVPIYFKGVHILRHLGCNVAYWNLHERIIAPASSGYTVNGNESLIFYHFSGATMDCLEVDSLSKHQNRYSFTNRPDVRPLFEDYIKSLKDHNFDKYNSYYSINNSIKTKSKLLIFIVNNYKKIHKRIFHK</sequence>
<gene>
    <name evidence="1" type="ORF">GCM10022246_38690</name>
</gene>